<comment type="caution">
    <text evidence="1">The sequence shown here is derived from an EMBL/GenBank/DDBJ whole genome shotgun (WGS) entry which is preliminary data.</text>
</comment>
<dbReference type="AlphaFoldDB" id="A0A4Q7X1B2"/>
<sequence>MLGALTDAFEDNEAAAAAVGLDGTEVSLLVVVPSVSAIPERKPTTTQAGNLSLKKLTKTEIADFYKMLVCGHLLVTLREAFAVAPGLSSARIVALRASDPDAYGKRRPEVLMTGRCRRDALDEVRWSEANSARIFNDCLTERLAVQKGATSALQPVPIGDEPQLEALLAAVDIDEMLE</sequence>
<organism evidence="1 2">
    <name type="scientific">Kribbella rubisoli</name>
    <dbReference type="NCBI Taxonomy" id="3075929"/>
    <lineage>
        <taxon>Bacteria</taxon>
        <taxon>Bacillati</taxon>
        <taxon>Actinomycetota</taxon>
        <taxon>Actinomycetes</taxon>
        <taxon>Propionibacteriales</taxon>
        <taxon>Kribbellaceae</taxon>
        <taxon>Kribbella</taxon>
    </lineage>
</organism>
<dbReference type="Proteomes" id="UP000292027">
    <property type="component" value="Unassembled WGS sequence"/>
</dbReference>
<protein>
    <submittedName>
        <fullName evidence="1">Uncharacterized protein</fullName>
    </submittedName>
</protein>
<name>A0A4Q7X1B2_9ACTN</name>
<reference evidence="1 2" key="1">
    <citation type="journal article" date="2015" name="Stand. Genomic Sci.">
        <title>Genomic Encyclopedia of Bacterial and Archaeal Type Strains, Phase III: the genomes of soil and plant-associated and newly described type strains.</title>
        <authorList>
            <person name="Whitman W.B."/>
            <person name="Woyke T."/>
            <person name="Klenk H.P."/>
            <person name="Zhou Y."/>
            <person name="Lilburn T.G."/>
            <person name="Beck B.J."/>
            <person name="De Vos P."/>
            <person name="Vandamme P."/>
            <person name="Eisen J.A."/>
            <person name="Garrity G."/>
            <person name="Hugenholtz P."/>
            <person name="Kyrpides N.C."/>
        </authorList>
    </citation>
    <scope>NUCLEOTIDE SEQUENCE [LARGE SCALE GENOMIC DNA]</scope>
    <source>
        <strain evidence="1 2">VKM Ac-2540</strain>
    </source>
</reference>
<gene>
    <name evidence="1" type="ORF">EV645_3784</name>
</gene>
<keyword evidence="2" id="KW-1185">Reference proteome</keyword>
<evidence type="ECO:0000313" key="1">
    <source>
        <dbReference type="EMBL" id="RZU16233.1"/>
    </source>
</evidence>
<proteinExistence type="predicted"/>
<accession>A0A4Q7X1B2</accession>
<evidence type="ECO:0000313" key="2">
    <source>
        <dbReference type="Proteomes" id="UP000292027"/>
    </source>
</evidence>
<dbReference type="EMBL" id="SHKR01000012">
    <property type="protein sequence ID" value="RZU16233.1"/>
    <property type="molecule type" value="Genomic_DNA"/>
</dbReference>